<gene>
    <name evidence="1" type="ORF">EJD97_002301</name>
</gene>
<protein>
    <submittedName>
        <fullName evidence="1">Uncharacterized protein</fullName>
    </submittedName>
</protein>
<evidence type="ECO:0000313" key="1">
    <source>
        <dbReference type="EMBL" id="TMW99595.1"/>
    </source>
</evidence>
<sequence length="133" mass="14603">MSLSLTGLLLDMLKASCCKVFSILKTVTELLPYDSKNSGRLIFILYFLVTLLEIKRRNSSIPGSAVAVKIGDLGTLAKRGLVSRRSGCPLAEWSTSSIPLPHFIRPPTFQAIIQAWCCPIGSCFKVHMFPCKA</sequence>
<dbReference type="AlphaFoldDB" id="A0A6N2BY96"/>
<comment type="caution">
    <text evidence="1">The sequence shown here is derived from an EMBL/GenBank/DDBJ whole genome shotgun (WGS) entry which is preliminary data.</text>
</comment>
<reference evidence="1" key="1">
    <citation type="submission" date="2019-05" db="EMBL/GenBank/DDBJ databases">
        <title>The de novo reference genome and transcriptome assemblies of the wild tomato species Solanum chilense.</title>
        <authorList>
            <person name="Stam R."/>
            <person name="Nosenko T."/>
            <person name="Hoerger A.C."/>
            <person name="Stephan W."/>
            <person name="Seidel M.A."/>
            <person name="Kuhn J.M.M."/>
            <person name="Haberer G."/>
            <person name="Tellier A."/>
        </authorList>
    </citation>
    <scope>NUCLEOTIDE SEQUENCE</scope>
    <source>
        <tissue evidence="1">Mature leaves</tissue>
    </source>
</reference>
<proteinExistence type="predicted"/>
<organism evidence="1">
    <name type="scientific">Solanum chilense</name>
    <name type="common">Tomato</name>
    <name type="synonym">Lycopersicon chilense</name>
    <dbReference type="NCBI Taxonomy" id="4083"/>
    <lineage>
        <taxon>Eukaryota</taxon>
        <taxon>Viridiplantae</taxon>
        <taxon>Streptophyta</taxon>
        <taxon>Embryophyta</taxon>
        <taxon>Tracheophyta</taxon>
        <taxon>Spermatophyta</taxon>
        <taxon>Magnoliopsida</taxon>
        <taxon>eudicotyledons</taxon>
        <taxon>Gunneridae</taxon>
        <taxon>Pentapetalae</taxon>
        <taxon>asterids</taxon>
        <taxon>lamiids</taxon>
        <taxon>Solanales</taxon>
        <taxon>Solanaceae</taxon>
        <taxon>Solanoideae</taxon>
        <taxon>Solaneae</taxon>
        <taxon>Solanum</taxon>
        <taxon>Solanum subgen. Lycopersicon</taxon>
    </lineage>
</organism>
<name>A0A6N2BY96_SOLCI</name>
<dbReference type="EMBL" id="RXGB01001269">
    <property type="protein sequence ID" value="TMW99595.1"/>
    <property type="molecule type" value="Genomic_DNA"/>
</dbReference>
<accession>A0A6N2BY96</accession>